<keyword evidence="10" id="KW-1185">Reference proteome</keyword>
<feature type="transmembrane region" description="Helical" evidence="8">
    <location>
        <begin position="155"/>
        <end position="179"/>
    </location>
</feature>
<protein>
    <submittedName>
        <fullName evidence="9">Hemin transport system permease protein HmuU</fullName>
    </submittedName>
</protein>
<comment type="subcellular location">
    <subcellularLocation>
        <location evidence="1">Cell membrane</location>
        <topology evidence="1">Multi-pass membrane protein</topology>
    </subcellularLocation>
</comment>
<dbReference type="GO" id="GO:0022857">
    <property type="term" value="F:transmembrane transporter activity"/>
    <property type="evidence" value="ECO:0007669"/>
    <property type="project" value="InterPro"/>
</dbReference>
<accession>A0A4P7NWU5</accession>
<dbReference type="FunFam" id="1.10.3470.10:FF:000001">
    <property type="entry name" value="Vitamin B12 ABC transporter permease BtuC"/>
    <property type="match status" value="1"/>
</dbReference>
<evidence type="ECO:0000256" key="3">
    <source>
        <dbReference type="ARBA" id="ARBA00022448"/>
    </source>
</evidence>
<keyword evidence="6 8" id="KW-1133">Transmembrane helix</keyword>
<feature type="transmembrane region" description="Helical" evidence="8">
    <location>
        <begin position="121"/>
        <end position="143"/>
    </location>
</feature>
<dbReference type="PANTHER" id="PTHR30472">
    <property type="entry name" value="FERRIC ENTEROBACTIN TRANSPORT SYSTEM PERMEASE PROTEIN"/>
    <property type="match status" value="1"/>
</dbReference>
<sequence>MNRRYQPLSVLLGLSILLSVIGFYALSIGPIEISFGDLLKSLVGTPGSMQVDLVIFEIRLPRILLGILVGTGLGVAGAAMQGLFRNPLADPALVGVSSGAALAAVTVIVLGHSFLKEWVGVFQGAAVPAAAFLGGLLVSWIIYRVATKNDHTDVGLMLLTGVAVNAIAASATGFLTYLATDEALRNLTFWTMGSISGATWQDLLMVFLPILVALIGLPYFARGLNAFSMGEAVSNHMGFQVNRLKWGVISLSALAVGAAVSVSGIIGFVGLVAPHLVRLLLGPDHRWLLSGSALMGAMLVVLSDLLARTLLSPAEIPIGIVMSAIGGPFFLWLLLQRRSRVGL</sequence>
<dbReference type="InterPro" id="IPR037294">
    <property type="entry name" value="ABC_BtuC-like"/>
</dbReference>
<keyword evidence="5 8" id="KW-0812">Transmembrane</keyword>
<evidence type="ECO:0000256" key="8">
    <source>
        <dbReference type="SAM" id="Phobius"/>
    </source>
</evidence>
<comment type="similarity">
    <text evidence="2">Belongs to the binding-protein-dependent transport system permease family. FecCD subfamily.</text>
</comment>
<feature type="transmembrane region" description="Helical" evidence="8">
    <location>
        <begin position="246"/>
        <end position="273"/>
    </location>
</feature>
<keyword evidence="7 8" id="KW-0472">Membrane</keyword>
<reference evidence="9 10" key="1">
    <citation type="submission" date="2018-08" db="EMBL/GenBank/DDBJ databases">
        <title>Horizontal acquisition of hydrogen conversion ability and other habitat adaptations in Hydrogenovibrio crunogenus strains.</title>
        <authorList>
            <person name="Gonnella G."/>
            <person name="Adam N."/>
            <person name="Perner M."/>
        </authorList>
    </citation>
    <scope>NUCLEOTIDE SEQUENCE [LARGE SCALE GENOMIC DNA]</scope>
    <source>
        <strain evidence="9 10">SP-41</strain>
    </source>
</reference>
<evidence type="ECO:0000256" key="7">
    <source>
        <dbReference type="ARBA" id="ARBA00023136"/>
    </source>
</evidence>
<dbReference type="GO" id="GO:0033214">
    <property type="term" value="P:siderophore-iron import into cell"/>
    <property type="evidence" value="ECO:0007669"/>
    <property type="project" value="TreeGrafter"/>
</dbReference>
<keyword evidence="3" id="KW-0813">Transport</keyword>
<feature type="transmembrane region" description="Helical" evidence="8">
    <location>
        <begin position="92"/>
        <end position="115"/>
    </location>
</feature>
<feature type="transmembrane region" description="Helical" evidence="8">
    <location>
        <begin position="60"/>
        <end position="80"/>
    </location>
</feature>
<evidence type="ECO:0000256" key="6">
    <source>
        <dbReference type="ARBA" id="ARBA00022989"/>
    </source>
</evidence>
<keyword evidence="4" id="KW-1003">Cell membrane</keyword>
<dbReference type="Proteomes" id="UP000296201">
    <property type="component" value="Chromosome"/>
</dbReference>
<evidence type="ECO:0000256" key="4">
    <source>
        <dbReference type="ARBA" id="ARBA00022475"/>
    </source>
</evidence>
<feature type="transmembrane region" description="Helical" evidence="8">
    <location>
        <begin position="318"/>
        <end position="335"/>
    </location>
</feature>
<dbReference type="EMBL" id="CP032096">
    <property type="protein sequence ID" value="QBZ82147.1"/>
    <property type="molecule type" value="Genomic_DNA"/>
</dbReference>
<dbReference type="Gene3D" id="1.10.3470.10">
    <property type="entry name" value="ABC transporter involved in vitamin B12 uptake, BtuC"/>
    <property type="match status" value="1"/>
</dbReference>
<dbReference type="SUPFAM" id="SSF81345">
    <property type="entry name" value="ABC transporter involved in vitamin B12 uptake, BtuC"/>
    <property type="match status" value="1"/>
</dbReference>
<dbReference type="PANTHER" id="PTHR30472:SF25">
    <property type="entry name" value="ABC TRANSPORTER PERMEASE PROTEIN MJ0876-RELATED"/>
    <property type="match status" value="1"/>
</dbReference>
<dbReference type="AlphaFoldDB" id="A0A4P7NWU5"/>
<evidence type="ECO:0000313" key="9">
    <source>
        <dbReference type="EMBL" id="QBZ82147.1"/>
    </source>
</evidence>
<name>A0A4P7NWU5_9GAMM</name>
<dbReference type="CDD" id="cd06550">
    <property type="entry name" value="TM_ABC_iron-siderophores_like"/>
    <property type="match status" value="1"/>
</dbReference>
<proteinExistence type="inferred from homology"/>
<dbReference type="GO" id="GO:0005886">
    <property type="term" value="C:plasma membrane"/>
    <property type="evidence" value="ECO:0007669"/>
    <property type="project" value="UniProtKB-SubCell"/>
</dbReference>
<evidence type="ECO:0000256" key="1">
    <source>
        <dbReference type="ARBA" id="ARBA00004651"/>
    </source>
</evidence>
<organism evidence="9 10">
    <name type="scientific">Hydrogenovibrio crunogenus</name>
    <dbReference type="NCBI Taxonomy" id="39765"/>
    <lineage>
        <taxon>Bacteria</taxon>
        <taxon>Pseudomonadati</taxon>
        <taxon>Pseudomonadota</taxon>
        <taxon>Gammaproteobacteria</taxon>
        <taxon>Thiotrichales</taxon>
        <taxon>Piscirickettsiaceae</taxon>
        <taxon>Hydrogenovibrio</taxon>
    </lineage>
</organism>
<dbReference type="Pfam" id="PF01032">
    <property type="entry name" value="FecCD"/>
    <property type="match status" value="1"/>
</dbReference>
<gene>
    <name evidence="9" type="primary">hmuU</name>
    <name evidence="9" type="ORF">GHNINEIG_00171</name>
</gene>
<evidence type="ECO:0000256" key="2">
    <source>
        <dbReference type="ARBA" id="ARBA00007935"/>
    </source>
</evidence>
<evidence type="ECO:0000313" key="10">
    <source>
        <dbReference type="Proteomes" id="UP000296201"/>
    </source>
</evidence>
<dbReference type="RefSeq" id="WP_189636901.1">
    <property type="nucleotide sequence ID" value="NZ_CP032096.1"/>
</dbReference>
<dbReference type="InterPro" id="IPR000522">
    <property type="entry name" value="ABC_transptr_permease_BtuC"/>
</dbReference>
<feature type="transmembrane region" description="Helical" evidence="8">
    <location>
        <begin position="199"/>
        <end position="221"/>
    </location>
</feature>
<evidence type="ECO:0000256" key="5">
    <source>
        <dbReference type="ARBA" id="ARBA00022692"/>
    </source>
</evidence>